<evidence type="ECO:0000256" key="2">
    <source>
        <dbReference type="ARBA" id="ARBA00022801"/>
    </source>
</evidence>
<proteinExistence type="predicted"/>
<dbReference type="CDD" id="cd17930">
    <property type="entry name" value="DEXHc_cas3"/>
    <property type="match status" value="1"/>
</dbReference>
<evidence type="ECO:0000313" key="9">
    <source>
        <dbReference type="Proteomes" id="UP000199207"/>
    </source>
</evidence>
<keyword evidence="4" id="KW-0067">ATP-binding</keyword>
<keyword evidence="1" id="KW-0547">Nucleotide-binding</keyword>
<evidence type="ECO:0000313" key="8">
    <source>
        <dbReference type="EMBL" id="SFD64811.1"/>
    </source>
</evidence>
<evidence type="ECO:0000256" key="4">
    <source>
        <dbReference type="ARBA" id="ARBA00022840"/>
    </source>
</evidence>
<keyword evidence="2" id="KW-0378">Hydrolase</keyword>
<dbReference type="InterPro" id="IPR001650">
    <property type="entry name" value="Helicase_C-like"/>
</dbReference>
<dbReference type="SUPFAM" id="SSF52540">
    <property type="entry name" value="P-loop containing nucleoside triphosphate hydrolases"/>
    <property type="match status" value="1"/>
</dbReference>
<dbReference type="GO" id="GO:0005524">
    <property type="term" value="F:ATP binding"/>
    <property type="evidence" value="ECO:0007669"/>
    <property type="project" value="UniProtKB-KW"/>
</dbReference>
<feature type="region of interest" description="Disordered" evidence="6">
    <location>
        <begin position="465"/>
        <end position="492"/>
    </location>
</feature>
<dbReference type="InterPro" id="IPR027417">
    <property type="entry name" value="P-loop_NTPase"/>
</dbReference>
<dbReference type="InterPro" id="IPR011545">
    <property type="entry name" value="DEAD/DEAH_box_helicase_dom"/>
</dbReference>
<keyword evidence="5" id="KW-0051">Antiviral defense</keyword>
<dbReference type="GO" id="GO:0016787">
    <property type="term" value="F:hydrolase activity"/>
    <property type="evidence" value="ECO:0007669"/>
    <property type="project" value="UniProtKB-KW"/>
</dbReference>
<dbReference type="GO" id="GO:0051607">
    <property type="term" value="P:defense response to virus"/>
    <property type="evidence" value="ECO:0007669"/>
    <property type="project" value="UniProtKB-KW"/>
</dbReference>
<dbReference type="EMBL" id="FOLM01000022">
    <property type="protein sequence ID" value="SFD64811.1"/>
    <property type="molecule type" value="Genomic_DNA"/>
</dbReference>
<name>A0A1I1U1R1_9ACTN</name>
<dbReference type="Gene3D" id="3.40.50.300">
    <property type="entry name" value="P-loop containing nucleotide triphosphate hydrolases"/>
    <property type="match status" value="2"/>
</dbReference>
<dbReference type="GO" id="GO:0003676">
    <property type="term" value="F:nucleic acid binding"/>
    <property type="evidence" value="ECO:0007669"/>
    <property type="project" value="InterPro"/>
</dbReference>
<dbReference type="SMART" id="SM00487">
    <property type="entry name" value="DEXDc"/>
    <property type="match status" value="1"/>
</dbReference>
<keyword evidence="9" id="KW-1185">Reference proteome</keyword>
<evidence type="ECO:0000256" key="6">
    <source>
        <dbReference type="SAM" id="MobiDB-lite"/>
    </source>
</evidence>
<dbReference type="GO" id="GO:0004519">
    <property type="term" value="F:endonuclease activity"/>
    <property type="evidence" value="ECO:0007669"/>
    <property type="project" value="UniProtKB-KW"/>
</dbReference>
<accession>A0A1I1U1R1</accession>
<reference evidence="8 9" key="1">
    <citation type="submission" date="2016-10" db="EMBL/GenBank/DDBJ databases">
        <authorList>
            <person name="de Groot N.N."/>
        </authorList>
    </citation>
    <scope>NUCLEOTIDE SEQUENCE [LARGE SCALE GENOMIC DNA]</scope>
    <source>
        <strain evidence="8 9">CGMCC 4.5739</strain>
    </source>
</reference>
<gene>
    <name evidence="8" type="ORF">SAMN05421773_12248</name>
</gene>
<dbReference type="Pfam" id="PF22590">
    <property type="entry name" value="Cas3-like_C_2"/>
    <property type="match status" value="1"/>
</dbReference>
<keyword evidence="8" id="KW-0540">Nuclease</keyword>
<evidence type="ECO:0000256" key="5">
    <source>
        <dbReference type="ARBA" id="ARBA00023118"/>
    </source>
</evidence>
<dbReference type="Proteomes" id="UP000199207">
    <property type="component" value="Unassembled WGS sequence"/>
</dbReference>
<dbReference type="InterPro" id="IPR014001">
    <property type="entry name" value="Helicase_ATP-bd"/>
</dbReference>
<dbReference type="InterPro" id="IPR054712">
    <property type="entry name" value="Cas3-like_dom"/>
</dbReference>
<evidence type="ECO:0000259" key="7">
    <source>
        <dbReference type="PROSITE" id="PS51192"/>
    </source>
</evidence>
<keyword evidence="8" id="KW-0255">Endonuclease</keyword>
<dbReference type="GO" id="GO:0004386">
    <property type="term" value="F:helicase activity"/>
    <property type="evidence" value="ECO:0007669"/>
    <property type="project" value="UniProtKB-KW"/>
</dbReference>
<keyword evidence="3 8" id="KW-0347">Helicase</keyword>
<feature type="domain" description="Helicase ATP-binding" evidence="7">
    <location>
        <begin position="108"/>
        <end position="297"/>
    </location>
</feature>
<dbReference type="STRING" id="910347.SAMN05421773_12248"/>
<sequence>MEAVSALIPEIIRSEVIAPPYWLRKLPARQIGLGKDLLVRLLFSCLVDADFLDTAAHFDGTGTPRVAPDTDMASLHSRFETRRRAYLKRKEPSPVDAVRSTVYEQALAAAEGNPGVYVLHVPTGGGKTLASAGFALRHAARHRLRRVVVAVPFISITEQNAEVYRDLLDPGEGEAGAPVVLEHHSSADLDGTGGASRWARLAAENWDAPMVVTTTVQLFQSLFANRPAAMRKLHRLAGAVIVLDEVQALPDRLLAPILSALRGLVEHFGASVVLASATQPEFWTLPELEGSPRHMVIDDVQGLFTELRRVKYTWRSDADLSWEEVADDIAGEPESQVLAVVNTTKDASVLHKCLVNLAGAGESGSAASAASMGDRLRTPGQPAVLHLSTRMTAEHRREVIELIRSRLAAGLRTFVVSTSLIEAGVDIDFPCVYRAMAPAESLQQAAGRCNRDGRNTQGRVVIFRPSEGGDPRGGSYDAAKSASERNFGPDLADPDDLAALSRYYTDRYAAQGTDGRAFGEEIQQLRRALDFPEVAREFRMIDDSYSQPVLVVRPEKSEEDRDRIEADIKQLRDPYPTGPEVLRRLQPHTASLPRHEVLKALSSGIAEPVVGDLVVWRGFYDAARGLDSERTEDPAAFLI</sequence>
<organism evidence="8 9">
    <name type="scientific">Streptomyces aidingensis</name>
    <dbReference type="NCBI Taxonomy" id="910347"/>
    <lineage>
        <taxon>Bacteria</taxon>
        <taxon>Bacillati</taxon>
        <taxon>Actinomycetota</taxon>
        <taxon>Actinomycetes</taxon>
        <taxon>Kitasatosporales</taxon>
        <taxon>Streptomycetaceae</taxon>
        <taxon>Streptomyces</taxon>
    </lineage>
</organism>
<protein>
    <submittedName>
        <fullName evidence="8">CRISPR-associated endonuclease/helicase Cas3</fullName>
    </submittedName>
</protein>
<dbReference type="Pfam" id="PF00270">
    <property type="entry name" value="DEAD"/>
    <property type="match status" value="1"/>
</dbReference>
<dbReference type="SMART" id="SM00490">
    <property type="entry name" value="HELICc"/>
    <property type="match status" value="1"/>
</dbReference>
<dbReference type="AlphaFoldDB" id="A0A1I1U1R1"/>
<evidence type="ECO:0000256" key="3">
    <source>
        <dbReference type="ARBA" id="ARBA00022806"/>
    </source>
</evidence>
<dbReference type="PROSITE" id="PS51192">
    <property type="entry name" value="HELICASE_ATP_BIND_1"/>
    <property type="match status" value="1"/>
</dbReference>
<evidence type="ECO:0000256" key="1">
    <source>
        <dbReference type="ARBA" id="ARBA00022741"/>
    </source>
</evidence>